<evidence type="ECO:0000313" key="3">
    <source>
        <dbReference type="Proteomes" id="UP000291469"/>
    </source>
</evidence>
<keyword evidence="3" id="KW-1185">Reference proteome</keyword>
<feature type="domain" description="PhnB-like" evidence="1">
    <location>
        <begin position="6"/>
        <end position="132"/>
    </location>
</feature>
<dbReference type="RefSeq" id="WP_131156653.1">
    <property type="nucleotide sequence ID" value="NZ_CP036402.1"/>
</dbReference>
<dbReference type="EMBL" id="CP036402">
    <property type="protein sequence ID" value="QBI21661.1"/>
    <property type="molecule type" value="Genomic_DNA"/>
</dbReference>
<dbReference type="CDD" id="cd06588">
    <property type="entry name" value="PhnB_like"/>
    <property type="match status" value="1"/>
</dbReference>
<accession>A0A411YKF8</accession>
<dbReference type="InterPro" id="IPR029068">
    <property type="entry name" value="Glyas_Bleomycin-R_OHBP_Dase"/>
</dbReference>
<dbReference type="AlphaFoldDB" id="A0A411YKF8"/>
<dbReference type="Proteomes" id="UP000291469">
    <property type="component" value="Chromosome"/>
</dbReference>
<dbReference type="PANTHER" id="PTHR33990:SF1">
    <property type="entry name" value="PROTEIN YJDN"/>
    <property type="match status" value="1"/>
</dbReference>
<dbReference type="Pfam" id="PF06983">
    <property type="entry name" value="3-dmu-9_3-mt"/>
    <property type="match status" value="1"/>
</dbReference>
<evidence type="ECO:0000313" key="2">
    <source>
        <dbReference type="EMBL" id="QBI21661.1"/>
    </source>
</evidence>
<name>A0A411YKF8_9ACTN</name>
<dbReference type="InterPro" id="IPR028973">
    <property type="entry name" value="PhnB-like"/>
</dbReference>
<evidence type="ECO:0000259" key="1">
    <source>
        <dbReference type="Pfam" id="PF06983"/>
    </source>
</evidence>
<dbReference type="KEGG" id="erz:ER308_20210"/>
<sequence length="139" mass="14831">MASVQLNPYLMFQDRAREAMDFYREVFGGELTMQTYAEGGMSADPSNDERIMHAQLVTPHGLILMASDVPDGVPYEPGSAISISLSGDDGSALGGFYDALVDGGTVIQPLTEAPWGDTFGVCVDRFGTSWMVNIGSAPT</sequence>
<dbReference type="SUPFAM" id="SSF54593">
    <property type="entry name" value="Glyoxalase/Bleomycin resistance protein/Dihydroxybiphenyl dioxygenase"/>
    <property type="match status" value="1"/>
</dbReference>
<proteinExistence type="predicted"/>
<dbReference type="Gene3D" id="3.10.180.10">
    <property type="entry name" value="2,3-Dihydroxybiphenyl 1,2-Dioxygenase, domain 1"/>
    <property type="match status" value="1"/>
</dbReference>
<gene>
    <name evidence="2" type="ORF">ER308_20210</name>
</gene>
<protein>
    <submittedName>
        <fullName evidence="2">VOC family protein</fullName>
    </submittedName>
</protein>
<dbReference type="OrthoDB" id="9795306at2"/>
<reference evidence="2 3" key="1">
    <citation type="submission" date="2019-01" db="EMBL/GenBank/DDBJ databases">
        <title>Egibacter rhizosphaerae EGI 80759T.</title>
        <authorList>
            <person name="Chen D.-D."/>
            <person name="Tian Y."/>
            <person name="Jiao J.-Y."/>
            <person name="Zhang X.-T."/>
            <person name="Zhang Y.-G."/>
            <person name="Zhang Y."/>
            <person name="Xiao M."/>
            <person name="Shu W.-S."/>
            <person name="Li W.-J."/>
        </authorList>
    </citation>
    <scope>NUCLEOTIDE SEQUENCE [LARGE SCALE GENOMIC DNA]</scope>
    <source>
        <strain evidence="2 3">EGI 80759</strain>
    </source>
</reference>
<organism evidence="2 3">
    <name type="scientific">Egibacter rhizosphaerae</name>
    <dbReference type="NCBI Taxonomy" id="1670831"/>
    <lineage>
        <taxon>Bacteria</taxon>
        <taxon>Bacillati</taxon>
        <taxon>Actinomycetota</taxon>
        <taxon>Nitriliruptoria</taxon>
        <taxon>Egibacterales</taxon>
        <taxon>Egibacteraceae</taxon>
        <taxon>Egibacter</taxon>
    </lineage>
</organism>
<dbReference type="PANTHER" id="PTHR33990">
    <property type="entry name" value="PROTEIN YJDN-RELATED"/>
    <property type="match status" value="1"/>
</dbReference>